<feature type="transmembrane region" description="Helical" evidence="1">
    <location>
        <begin position="78"/>
        <end position="97"/>
    </location>
</feature>
<keyword evidence="3" id="KW-0540">Nuclease</keyword>
<sequence>MSGGPGAATGPRGRRRARCAAGLLGALAGLTAGVGLAAHHHLSGTSLLVAVSAFSTHLLALAPVSVALLAAGRRWTGAALAAALTAAAVAAVAPTHAGDPVDVPGGRSLSLLTANVRLGEVDAEGLVAAVERSGADVVSLQELTPRLRRQLQAAGLDELLPHSLVEAAPGADGIGLWSRTPLTDEARHDELTFPAVSARVVLPDGRPGPTVLGVHVAGPWPQAADDWVRDMAKLPALLQGIAREADAGDSAVLVGGDFNATWGNAQFRDLLQDGYRDVAEQLGASWTATFPAGTAVPPLIGIDHVLVRGAGPQDLRTVTVPGSDHRGLLATVGLPTG</sequence>
<evidence type="ECO:0000313" key="4">
    <source>
        <dbReference type="Proteomes" id="UP000239210"/>
    </source>
</evidence>
<keyword evidence="3" id="KW-0269">Exonuclease</keyword>
<accession>A0A2T0TR06</accession>
<dbReference type="SUPFAM" id="SSF56219">
    <property type="entry name" value="DNase I-like"/>
    <property type="match status" value="1"/>
</dbReference>
<dbReference type="AlphaFoldDB" id="A0A2T0TR06"/>
<dbReference type="Pfam" id="PF03372">
    <property type="entry name" value="Exo_endo_phos"/>
    <property type="match status" value="1"/>
</dbReference>
<reference evidence="3 4" key="1">
    <citation type="submission" date="2018-03" db="EMBL/GenBank/DDBJ databases">
        <title>Genomic Encyclopedia of Archaeal and Bacterial Type Strains, Phase II (KMG-II): from individual species to whole genera.</title>
        <authorList>
            <person name="Goeker M."/>
        </authorList>
    </citation>
    <scope>NUCLEOTIDE SEQUENCE [LARGE SCALE GENOMIC DNA]</scope>
    <source>
        <strain evidence="3 4">DSM 45416</strain>
    </source>
</reference>
<keyword evidence="3" id="KW-0378">Hydrolase</keyword>
<protein>
    <submittedName>
        <fullName evidence="3">Endonuclease/exonuclease/phosphatase (EEP) superfamily protein YafD</fullName>
    </submittedName>
</protein>
<feature type="transmembrane region" description="Helical" evidence="1">
    <location>
        <begin position="47"/>
        <end position="71"/>
    </location>
</feature>
<keyword evidence="1" id="KW-0472">Membrane</keyword>
<keyword evidence="1" id="KW-1133">Transmembrane helix</keyword>
<dbReference type="RefSeq" id="WP_170121357.1">
    <property type="nucleotide sequence ID" value="NZ_PVTG01000010.1"/>
</dbReference>
<keyword evidence="1" id="KW-0812">Transmembrane</keyword>
<evidence type="ECO:0000259" key="2">
    <source>
        <dbReference type="Pfam" id="PF03372"/>
    </source>
</evidence>
<dbReference type="Proteomes" id="UP000239210">
    <property type="component" value="Unassembled WGS sequence"/>
</dbReference>
<dbReference type="InterPro" id="IPR005135">
    <property type="entry name" value="Endo/exonuclease/phosphatase"/>
</dbReference>
<proteinExistence type="predicted"/>
<evidence type="ECO:0000256" key="1">
    <source>
        <dbReference type="SAM" id="Phobius"/>
    </source>
</evidence>
<organism evidence="3 4">
    <name type="scientific">Geodermatophilus tzadiensis</name>
    <dbReference type="NCBI Taxonomy" id="1137988"/>
    <lineage>
        <taxon>Bacteria</taxon>
        <taxon>Bacillati</taxon>
        <taxon>Actinomycetota</taxon>
        <taxon>Actinomycetes</taxon>
        <taxon>Geodermatophilales</taxon>
        <taxon>Geodermatophilaceae</taxon>
        <taxon>Geodermatophilus</taxon>
    </lineage>
</organism>
<gene>
    <name evidence="3" type="ORF">LY71_11048</name>
</gene>
<name>A0A2T0TR06_9ACTN</name>
<comment type="caution">
    <text evidence="3">The sequence shown here is derived from an EMBL/GenBank/DDBJ whole genome shotgun (WGS) entry which is preliminary data.</text>
</comment>
<dbReference type="GO" id="GO:0004519">
    <property type="term" value="F:endonuclease activity"/>
    <property type="evidence" value="ECO:0007669"/>
    <property type="project" value="UniProtKB-KW"/>
</dbReference>
<dbReference type="InterPro" id="IPR036691">
    <property type="entry name" value="Endo/exonu/phosph_ase_sf"/>
</dbReference>
<keyword evidence="4" id="KW-1185">Reference proteome</keyword>
<dbReference type="EMBL" id="PVTG01000010">
    <property type="protein sequence ID" value="PRY48162.1"/>
    <property type="molecule type" value="Genomic_DNA"/>
</dbReference>
<feature type="domain" description="Endonuclease/exonuclease/phosphatase" evidence="2">
    <location>
        <begin position="112"/>
        <end position="325"/>
    </location>
</feature>
<dbReference type="Gene3D" id="3.60.10.10">
    <property type="entry name" value="Endonuclease/exonuclease/phosphatase"/>
    <property type="match status" value="1"/>
</dbReference>
<dbReference type="GO" id="GO:0004527">
    <property type="term" value="F:exonuclease activity"/>
    <property type="evidence" value="ECO:0007669"/>
    <property type="project" value="UniProtKB-KW"/>
</dbReference>
<evidence type="ECO:0000313" key="3">
    <source>
        <dbReference type="EMBL" id="PRY48162.1"/>
    </source>
</evidence>
<keyword evidence="3" id="KW-0255">Endonuclease</keyword>